<accession>A0ABR4P2B2</accession>
<name>A0ABR4P2B2_9HELO</name>
<sequence length="452" mass="47042">MGIGMASHLVKLGHKVTGFDVYEPTLQRFREAGGHTAASPREAAAGNEVFICMVANSQQSESVLFDTINGAVQALPLHAKLILSSTVPAAFLGTVQSRLNDLGRQDVLLLDCPVSGGTVRAAQGNLTILASGSESALKEGHAVLSLLSEKLYTIPGAVGTASNVKMINQLLAGVHIAASAEAMGLAAKMGLNTRQVYDIIVNAAGNSWMFENRVPHMLDNDLKPYSALNIFVKDMGIVTASARQNCFPLPLSSVAEQLYLSGASQGYGSEDDSGLVRIFNPLSPTIVHEQAKATISTETLTPSVTPLEISKVGFVGLGAMGLGMASSLDRAGFTVSGYDVYEPSTKKFMTSSEGGLVASTPAEAAKNAEILILMVQTAAQAEDVLFGAGKAAEALPDSAIIILSSTVPPSFARALAARLTSLERNLELIDAPVSGGVARASKGQLTVSQDTI</sequence>
<feature type="domain" description="3-hydroxyisobutyrate dehydrogenase-like NAD-binding" evidence="2">
    <location>
        <begin position="159"/>
        <end position="278"/>
    </location>
</feature>
<dbReference type="SUPFAM" id="SSF51735">
    <property type="entry name" value="NAD(P)-binding Rossmann-fold domains"/>
    <property type="match status" value="2"/>
</dbReference>
<evidence type="ECO:0000259" key="1">
    <source>
        <dbReference type="Pfam" id="PF03446"/>
    </source>
</evidence>
<dbReference type="Proteomes" id="UP001629113">
    <property type="component" value="Unassembled WGS sequence"/>
</dbReference>
<dbReference type="PANTHER" id="PTHR43060">
    <property type="entry name" value="3-HYDROXYISOBUTYRATE DEHYDROGENASE-LIKE 1, MITOCHONDRIAL-RELATED"/>
    <property type="match status" value="1"/>
</dbReference>
<dbReference type="InterPro" id="IPR013328">
    <property type="entry name" value="6PGD_dom2"/>
</dbReference>
<dbReference type="Gene3D" id="3.40.50.720">
    <property type="entry name" value="NAD(P)-binding Rossmann-like Domain"/>
    <property type="match status" value="2"/>
</dbReference>
<dbReference type="Pfam" id="PF03446">
    <property type="entry name" value="NAD_binding_2"/>
    <property type="match status" value="2"/>
</dbReference>
<dbReference type="PANTHER" id="PTHR43060:SF17">
    <property type="entry name" value="L-THREONATE DEHYDROGENASE"/>
    <property type="match status" value="1"/>
</dbReference>
<protein>
    <submittedName>
        <fullName evidence="3">Ketose-bisphosphate aldolase class-II family protein</fullName>
    </submittedName>
</protein>
<evidence type="ECO:0000259" key="2">
    <source>
        <dbReference type="Pfam" id="PF14833"/>
    </source>
</evidence>
<dbReference type="InterPro" id="IPR002204">
    <property type="entry name" value="3-OH-isobutyrate_DH-rel_CS"/>
</dbReference>
<dbReference type="InterPro" id="IPR006115">
    <property type="entry name" value="6PGDH_NADP-bd"/>
</dbReference>
<dbReference type="Gene3D" id="1.10.1040.10">
    <property type="entry name" value="N-(1-d-carboxylethyl)-l-norvaline Dehydrogenase, domain 2"/>
    <property type="match status" value="1"/>
</dbReference>
<evidence type="ECO:0000313" key="3">
    <source>
        <dbReference type="EMBL" id="KAL3417231.1"/>
    </source>
</evidence>
<dbReference type="InterPro" id="IPR036291">
    <property type="entry name" value="NAD(P)-bd_dom_sf"/>
</dbReference>
<gene>
    <name evidence="3" type="ORF">PVAG01_11231</name>
</gene>
<dbReference type="SUPFAM" id="SSF48179">
    <property type="entry name" value="6-phosphogluconate dehydrogenase C-terminal domain-like"/>
    <property type="match status" value="1"/>
</dbReference>
<evidence type="ECO:0000313" key="4">
    <source>
        <dbReference type="Proteomes" id="UP001629113"/>
    </source>
</evidence>
<reference evidence="3 4" key="1">
    <citation type="submission" date="2024-06" db="EMBL/GenBank/DDBJ databases">
        <title>Complete genome of Phlyctema vagabunda strain 19-DSS-EL-015.</title>
        <authorList>
            <person name="Fiorenzani C."/>
        </authorList>
    </citation>
    <scope>NUCLEOTIDE SEQUENCE [LARGE SCALE GENOMIC DNA]</scope>
    <source>
        <strain evidence="3 4">19-DSS-EL-015</strain>
    </source>
</reference>
<dbReference type="EMBL" id="JBFCZG010000011">
    <property type="protein sequence ID" value="KAL3417231.1"/>
    <property type="molecule type" value="Genomic_DNA"/>
</dbReference>
<feature type="domain" description="6-phosphogluconate dehydrogenase NADP-binding" evidence="1">
    <location>
        <begin position="311"/>
        <end position="447"/>
    </location>
</feature>
<dbReference type="PROSITE" id="PS00895">
    <property type="entry name" value="3_HYDROXYISOBUT_DH"/>
    <property type="match status" value="1"/>
</dbReference>
<dbReference type="InterPro" id="IPR029154">
    <property type="entry name" value="HIBADH-like_NADP-bd"/>
</dbReference>
<keyword evidence="4" id="KW-1185">Reference proteome</keyword>
<proteinExistence type="predicted"/>
<organism evidence="3 4">
    <name type="scientific">Phlyctema vagabunda</name>
    <dbReference type="NCBI Taxonomy" id="108571"/>
    <lineage>
        <taxon>Eukaryota</taxon>
        <taxon>Fungi</taxon>
        <taxon>Dikarya</taxon>
        <taxon>Ascomycota</taxon>
        <taxon>Pezizomycotina</taxon>
        <taxon>Leotiomycetes</taxon>
        <taxon>Helotiales</taxon>
        <taxon>Dermateaceae</taxon>
        <taxon>Phlyctema</taxon>
    </lineage>
</organism>
<dbReference type="Pfam" id="PF14833">
    <property type="entry name" value="NAD_binding_11"/>
    <property type="match status" value="1"/>
</dbReference>
<comment type="caution">
    <text evidence="3">The sequence shown here is derived from an EMBL/GenBank/DDBJ whole genome shotgun (WGS) entry which is preliminary data.</text>
</comment>
<dbReference type="InterPro" id="IPR008927">
    <property type="entry name" value="6-PGluconate_DH-like_C_sf"/>
</dbReference>
<feature type="domain" description="6-phosphogluconate dehydrogenase NADP-binding" evidence="1">
    <location>
        <begin position="1"/>
        <end position="152"/>
    </location>
</feature>